<accession>A0A5E8B3N0</accession>
<feature type="region of interest" description="Disordered" evidence="2">
    <location>
        <begin position="261"/>
        <end position="344"/>
    </location>
</feature>
<evidence type="ECO:0000256" key="3">
    <source>
        <dbReference type="SAM" id="Phobius"/>
    </source>
</evidence>
<keyword evidence="3" id="KW-1133">Transmembrane helix</keyword>
<dbReference type="EMBL" id="CABVLU010000001">
    <property type="protein sequence ID" value="VVT44243.1"/>
    <property type="molecule type" value="Genomic_DNA"/>
</dbReference>
<keyword evidence="1" id="KW-0863">Zinc-finger</keyword>
<organism evidence="5 6">
    <name type="scientific">Magnusiomyces paraingens</name>
    <dbReference type="NCBI Taxonomy" id="2606893"/>
    <lineage>
        <taxon>Eukaryota</taxon>
        <taxon>Fungi</taxon>
        <taxon>Dikarya</taxon>
        <taxon>Ascomycota</taxon>
        <taxon>Saccharomycotina</taxon>
        <taxon>Dipodascomycetes</taxon>
        <taxon>Dipodascales</taxon>
        <taxon>Dipodascaceae</taxon>
        <taxon>Magnusiomyces</taxon>
    </lineage>
</organism>
<dbReference type="GO" id="GO:0008270">
    <property type="term" value="F:zinc ion binding"/>
    <property type="evidence" value="ECO:0007669"/>
    <property type="project" value="UniProtKB-KW"/>
</dbReference>
<feature type="domain" description="RING-type" evidence="4">
    <location>
        <begin position="212"/>
        <end position="254"/>
    </location>
</feature>
<feature type="region of interest" description="Disordered" evidence="2">
    <location>
        <begin position="366"/>
        <end position="437"/>
    </location>
</feature>
<dbReference type="GO" id="GO:0005737">
    <property type="term" value="C:cytoplasm"/>
    <property type="evidence" value="ECO:0007669"/>
    <property type="project" value="TreeGrafter"/>
</dbReference>
<dbReference type="InterPro" id="IPR001841">
    <property type="entry name" value="Znf_RING"/>
</dbReference>
<keyword evidence="3" id="KW-0472">Membrane</keyword>
<reference evidence="5 6" key="1">
    <citation type="submission" date="2019-09" db="EMBL/GenBank/DDBJ databases">
        <authorList>
            <person name="Brejova B."/>
        </authorList>
    </citation>
    <scope>NUCLEOTIDE SEQUENCE [LARGE SCALE GENOMIC DNA]</scope>
</reference>
<keyword evidence="1" id="KW-0479">Metal-binding</keyword>
<keyword evidence="1" id="KW-0862">Zinc</keyword>
<dbReference type="Proteomes" id="UP000398389">
    <property type="component" value="Unassembled WGS sequence"/>
</dbReference>
<keyword evidence="3" id="KW-0812">Transmembrane</keyword>
<dbReference type="PANTHER" id="PTHR22765">
    <property type="entry name" value="RING FINGER AND PROTEASE ASSOCIATED DOMAIN-CONTAINING"/>
    <property type="match status" value="1"/>
</dbReference>
<evidence type="ECO:0000256" key="2">
    <source>
        <dbReference type="SAM" id="MobiDB-lite"/>
    </source>
</evidence>
<feature type="transmembrane region" description="Helical" evidence="3">
    <location>
        <begin position="24"/>
        <end position="49"/>
    </location>
</feature>
<dbReference type="InterPro" id="IPR051826">
    <property type="entry name" value="E3_ubiquitin-ligase_domain"/>
</dbReference>
<dbReference type="GO" id="GO:0061630">
    <property type="term" value="F:ubiquitin protein ligase activity"/>
    <property type="evidence" value="ECO:0007669"/>
    <property type="project" value="TreeGrafter"/>
</dbReference>
<dbReference type="SUPFAM" id="SSF57850">
    <property type="entry name" value="RING/U-box"/>
    <property type="match status" value="1"/>
</dbReference>
<dbReference type="Pfam" id="PF13639">
    <property type="entry name" value="zf-RING_2"/>
    <property type="match status" value="1"/>
</dbReference>
<dbReference type="InterPro" id="IPR013083">
    <property type="entry name" value="Znf_RING/FYVE/PHD"/>
</dbReference>
<dbReference type="AlphaFoldDB" id="A0A5E8B3N0"/>
<dbReference type="GO" id="GO:0006511">
    <property type="term" value="P:ubiquitin-dependent protein catabolic process"/>
    <property type="evidence" value="ECO:0007669"/>
    <property type="project" value="TreeGrafter"/>
</dbReference>
<dbReference type="PANTHER" id="PTHR22765:SF434">
    <property type="entry name" value="GB|AAD18119.1-RELATED"/>
    <property type="match status" value="1"/>
</dbReference>
<keyword evidence="6" id="KW-1185">Reference proteome</keyword>
<dbReference type="GeneID" id="43579175"/>
<evidence type="ECO:0000256" key="1">
    <source>
        <dbReference type="PROSITE-ProRule" id="PRU00175"/>
    </source>
</evidence>
<sequence>MPSLFSRDNPSYPSSSSGSNTTPYLFFIALGIGVVFINIWVIIGVRYYFKRRRNAIEANNYRNNSELASMSYVYHQGSGLYYHTRAPVLSRRLPGSNLSRSQQQPRKLLTLEQLDELCPVQKYREWASRQKQHGLPTEGGISNQAAQALEKSLQQPSIVTNEISINDENDDTKITSNHHPDSETKATAIVATTSSIIEDETAVEDEDTGDTCAICIDSLEPDDDIRALDCHHVFHTDCITPWLTTRRALCPLCKRDYYQGPSEEEQQSQQQQQPQVSSLITPPPPSARLATTSDPRSISPPPAPYFNTSNRRRQSSSSNSSSSVSSILTRPHTIGTTGVMYEPEPTPIYDEIRLEVRDLMARIRRARENHRSTSREQDSQSLGTSEVPRTLPNNNSLARSSSPPSPTTTTTNNNNTTTRSGGGWRFWRTRPAVAEQV</sequence>
<dbReference type="OrthoDB" id="8062037at2759"/>
<feature type="compositionally biased region" description="Basic and acidic residues" evidence="2">
    <location>
        <begin position="369"/>
        <end position="378"/>
    </location>
</feature>
<evidence type="ECO:0000313" key="6">
    <source>
        <dbReference type="Proteomes" id="UP000398389"/>
    </source>
</evidence>
<feature type="compositionally biased region" description="Low complexity" evidence="2">
    <location>
        <begin position="391"/>
        <end position="419"/>
    </location>
</feature>
<dbReference type="Gene3D" id="3.30.40.10">
    <property type="entry name" value="Zinc/RING finger domain, C3HC4 (zinc finger)"/>
    <property type="match status" value="1"/>
</dbReference>
<dbReference type="CDD" id="cd16454">
    <property type="entry name" value="RING-H2_PA-TM-RING"/>
    <property type="match status" value="1"/>
</dbReference>
<evidence type="ECO:0000259" key="4">
    <source>
        <dbReference type="PROSITE" id="PS50089"/>
    </source>
</evidence>
<name>A0A5E8B3N0_9ASCO</name>
<feature type="compositionally biased region" description="Low complexity" evidence="2">
    <location>
        <begin position="315"/>
        <end position="326"/>
    </location>
</feature>
<evidence type="ECO:0000313" key="5">
    <source>
        <dbReference type="EMBL" id="VVT44243.1"/>
    </source>
</evidence>
<protein>
    <recommendedName>
        <fullName evidence="4">RING-type domain-containing protein</fullName>
    </recommendedName>
</protein>
<dbReference type="SMART" id="SM00184">
    <property type="entry name" value="RING"/>
    <property type="match status" value="1"/>
</dbReference>
<dbReference type="RefSeq" id="XP_031850966.1">
    <property type="nucleotide sequence ID" value="XM_031995075.1"/>
</dbReference>
<dbReference type="PROSITE" id="PS50089">
    <property type="entry name" value="ZF_RING_2"/>
    <property type="match status" value="1"/>
</dbReference>
<gene>
    <name evidence="5" type="ORF">SAPINGB_P000351</name>
</gene>
<proteinExistence type="predicted"/>